<reference evidence="2" key="2">
    <citation type="submission" date="2015-01" db="EMBL/GenBank/DDBJ databases">
        <title>Evolutionary Origins and Diversification of the Mycorrhizal Mutualists.</title>
        <authorList>
            <consortium name="DOE Joint Genome Institute"/>
            <consortium name="Mycorrhizal Genomics Consortium"/>
            <person name="Kohler A."/>
            <person name="Kuo A."/>
            <person name="Nagy L.G."/>
            <person name="Floudas D."/>
            <person name="Copeland A."/>
            <person name="Barry K.W."/>
            <person name="Cichocki N."/>
            <person name="Veneault-Fourrey C."/>
            <person name="LaButti K."/>
            <person name="Lindquist E.A."/>
            <person name="Lipzen A."/>
            <person name="Lundell T."/>
            <person name="Morin E."/>
            <person name="Murat C."/>
            <person name="Riley R."/>
            <person name="Ohm R."/>
            <person name="Sun H."/>
            <person name="Tunlid A."/>
            <person name="Henrissat B."/>
            <person name="Grigoriev I.V."/>
            <person name="Hibbett D.S."/>
            <person name="Martin F."/>
        </authorList>
    </citation>
    <scope>NUCLEOTIDE SEQUENCE [LARGE SCALE GENOMIC DNA]</scope>
    <source>
        <strain evidence="2">Marx 270</strain>
    </source>
</reference>
<dbReference type="HOGENOM" id="CLU_1750451_0_0_1"/>
<dbReference type="AlphaFoldDB" id="A0A0C3IYM6"/>
<accession>A0A0C3IYM6</accession>
<proteinExistence type="predicted"/>
<name>A0A0C3IYM6_PISTI</name>
<gene>
    <name evidence="1" type="ORF">M404DRAFT_28398</name>
</gene>
<reference evidence="1 2" key="1">
    <citation type="submission" date="2014-04" db="EMBL/GenBank/DDBJ databases">
        <authorList>
            <consortium name="DOE Joint Genome Institute"/>
            <person name="Kuo A."/>
            <person name="Kohler A."/>
            <person name="Costa M.D."/>
            <person name="Nagy L.G."/>
            <person name="Floudas D."/>
            <person name="Copeland A."/>
            <person name="Barry K.W."/>
            <person name="Cichocki N."/>
            <person name="Veneault-Fourrey C."/>
            <person name="LaButti K."/>
            <person name="Lindquist E.A."/>
            <person name="Lipzen A."/>
            <person name="Lundell T."/>
            <person name="Morin E."/>
            <person name="Murat C."/>
            <person name="Sun H."/>
            <person name="Tunlid A."/>
            <person name="Henrissat B."/>
            <person name="Grigoriev I.V."/>
            <person name="Hibbett D.S."/>
            <person name="Martin F."/>
            <person name="Nordberg H.P."/>
            <person name="Cantor M.N."/>
            <person name="Hua S.X."/>
        </authorList>
    </citation>
    <scope>NUCLEOTIDE SEQUENCE [LARGE SCALE GENOMIC DNA]</scope>
    <source>
        <strain evidence="1 2">Marx 270</strain>
    </source>
</reference>
<protein>
    <submittedName>
        <fullName evidence="1">Uncharacterized protein</fullName>
    </submittedName>
</protein>
<keyword evidence="2" id="KW-1185">Reference proteome</keyword>
<sequence>MASDVRSTPVPTQASYRGDRQVINEECTVFHMDAHGNVSSLQEDSLNHGDFVEIDVKFDLVIARDNDQQTTLKAYLSFKDVVRLVPASDPSVYVAAKCKPSGADHPSSTLIKRMQTGSMGQDTAPRCSTHKSQLMQKLYAVHPSANAMLTSVSSLS</sequence>
<dbReference type="Proteomes" id="UP000054217">
    <property type="component" value="Unassembled WGS sequence"/>
</dbReference>
<evidence type="ECO:0000313" key="2">
    <source>
        <dbReference type="Proteomes" id="UP000054217"/>
    </source>
</evidence>
<dbReference type="EMBL" id="KN831985">
    <property type="protein sequence ID" value="KIO01888.1"/>
    <property type="molecule type" value="Genomic_DNA"/>
</dbReference>
<evidence type="ECO:0000313" key="1">
    <source>
        <dbReference type="EMBL" id="KIO01888.1"/>
    </source>
</evidence>
<organism evidence="1 2">
    <name type="scientific">Pisolithus tinctorius Marx 270</name>
    <dbReference type="NCBI Taxonomy" id="870435"/>
    <lineage>
        <taxon>Eukaryota</taxon>
        <taxon>Fungi</taxon>
        <taxon>Dikarya</taxon>
        <taxon>Basidiomycota</taxon>
        <taxon>Agaricomycotina</taxon>
        <taxon>Agaricomycetes</taxon>
        <taxon>Agaricomycetidae</taxon>
        <taxon>Boletales</taxon>
        <taxon>Sclerodermatineae</taxon>
        <taxon>Pisolithaceae</taxon>
        <taxon>Pisolithus</taxon>
    </lineage>
</organism>
<dbReference type="InParanoid" id="A0A0C3IYM6"/>